<protein>
    <submittedName>
        <fullName evidence="8">EamA family transporter</fullName>
    </submittedName>
</protein>
<sequence>MLWSTGFIGSKLGAPYIEPFAFLSVRFAIVLPVLFAMTLAMRRTWPATFSDYLHCLVSGALMHGVYLGGIFWAIDNGMPAGISALVLGLQPLLTALIAGPVLHEKIDAKHWVGLAAGGAGLALVLGPKLGLAASGISAVTIAACIVSVVAMSAGAVYQKRFVSKIDLLPGTTLQYAGALLITIPMSTFESWEITWSGDLIFALAWLIFVLSIGAILLLMYLISQGSAARVAALFYLVPVATAVESYFLFDETLSAVQIAGMGLVIAAQILIQRGAITLRRRQA</sequence>
<evidence type="ECO:0000259" key="7">
    <source>
        <dbReference type="Pfam" id="PF00892"/>
    </source>
</evidence>
<feature type="transmembrane region" description="Helical" evidence="6">
    <location>
        <begin position="167"/>
        <end position="187"/>
    </location>
</feature>
<feature type="transmembrane region" description="Helical" evidence="6">
    <location>
        <begin position="135"/>
        <end position="155"/>
    </location>
</feature>
<evidence type="ECO:0000256" key="4">
    <source>
        <dbReference type="ARBA" id="ARBA00022989"/>
    </source>
</evidence>
<feature type="transmembrane region" description="Helical" evidence="6">
    <location>
        <begin position="20"/>
        <end position="40"/>
    </location>
</feature>
<feature type="domain" description="EamA" evidence="7">
    <location>
        <begin position="141"/>
        <end position="271"/>
    </location>
</feature>
<name>A0A7X3LU89_9HYPH</name>
<dbReference type="GO" id="GO:0016020">
    <property type="term" value="C:membrane"/>
    <property type="evidence" value="ECO:0007669"/>
    <property type="project" value="UniProtKB-SubCell"/>
</dbReference>
<proteinExistence type="inferred from homology"/>
<evidence type="ECO:0000256" key="1">
    <source>
        <dbReference type="ARBA" id="ARBA00004141"/>
    </source>
</evidence>
<dbReference type="InterPro" id="IPR037185">
    <property type="entry name" value="EmrE-like"/>
</dbReference>
<dbReference type="SUPFAM" id="SSF103481">
    <property type="entry name" value="Multidrug resistance efflux transporter EmrE"/>
    <property type="match status" value="2"/>
</dbReference>
<feature type="transmembrane region" description="Helical" evidence="6">
    <location>
        <begin position="80"/>
        <end position="99"/>
    </location>
</feature>
<evidence type="ECO:0000256" key="3">
    <source>
        <dbReference type="ARBA" id="ARBA00022692"/>
    </source>
</evidence>
<dbReference type="PANTHER" id="PTHR32322">
    <property type="entry name" value="INNER MEMBRANE TRANSPORTER"/>
    <property type="match status" value="1"/>
</dbReference>
<feature type="transmembrane region" description="Helical" evidence="6">
    <location>
        <begin position="111"/>
        <end position="129"/>
    </location>
</feature>
<feature type="domain" description="EamA" evidence="7">
    <location>
        <begin position="2"/>
        <end position="125"/>
    </location>
</feature>
<keyword evidence="9" id="KW-1185">Reference proteome</keyword>
<feature type="transmembrane region" description="Helical" evidence="6">
    <location>
        <begin position="255"/>
        <end position="271"/>
    </location>
</feature>
<evidence type="ECO:0000313" key="8">
    <source>
        <dbReference type="EMBL" id="MXN65168.1"/>
    </source>
</evidence>
<dbReference type="InterPro" id="IPR050638">
    <property type="entry name" value="AA-Vitamin_Transporters"/>
</dbReference>
<reference evidence="8 9" key="1">
    <citation type="submission" date="2019-12" db="EMBL/GenBank/DDBJ databases">
        <authorList>
            <person name="Li M."/>
        </authorList>
    </citation>
    <scope>NUCLEOTIDE SEQUENCE [LARGE SCALE GENOMIC DNA]</scope>
    <source>
        <strain evidence="8 9">GBMRC 2046</strain>
    </source>
</reference>
<feature type="transmembrane region" description="Helical" evidence="6">
    <location>
        <begin position="199"/>
        <end position="223"/>
    </location>
</feature>
<accession>A0A7X3LU89</accession>
<dbReference type="Gene3D" id="1.10.3730.20">
    <property type="match status" value="1"/>
</dbReference>
<evidence type="ECO:0000256" key="5">
    <source>
        <dbReference type="ARBA" id="ARBA00023136"/>
    </source>
</evidence>
<dbReference type="AlphaFoldDB" id="A0A7X3LU89"/>
<keyword evidence="4 6" id="KW-1133">Transmembrane helix</keyword>
<feature type="transmembrane region" description="Helical" evidence="6">
    <location>
        <begin position="230"/>
        <end position="249"/>
    </location>
</feature>
<organism evidence="8 9">
    <name type="scientific">Stappia sediminis</name>
    <dbReference type="NCBI Taxonomy" id="2692190"/>
    <lineage>
        <taxon>Bacteria</taxon>
        <taxon>Pseudomonadati</taxon>
        <taxon>Pseudomonadota</taxon>
        <taxon>Alphaproteobacteria</taxon>
        <taxon>Hyphomicrobiales</taxon>
        <taxon>Stappiaceae</taxon>
        <taxon>Stappia</taxon>
    </lineage>
</organism>
<dbReference type="EMBL" id="WUMV01000003">
    <property type="protein sequence ID" value="MXN65168.1"/>
    <property type="molecule type" value="Genomic_DNA"/>
</dbReference>
<comment type="caution">
    <text evidence="8">The sequence shown here is derived from an EMBL/GenBank/DDBJ whole genome shotgun (WGS) entry which is preliminary data.</text>
</comment>
<evidence type="ECO:0000313" key="9">
    <source>
        <dbReference type="Proteomes" id="UP000433101"/>
    </source>
</evidence>
<feature type="transmembrane region" description="Helical" evidence="6">
    <location>
        <begin position="52"/>
        <end position="74"/>
    </location>
</feature>
<keyword evidence="5 6" id="KW-0472">Membrane</keyword>
<evidence type="ECO:0000256" key="6">
    <source>
        <dbReference type="SAM" id="Phobius"/>
    </source>
</evidence>
<dbReference type="Proteomes" id="UP000433101">
    <property type="component" value="Unassembled WGS sequence"/>
</dbReference>
<gene>
    <name evidence="8" type="ORF">GR183_09630</name>
</gene>
<evidence type="ECO:0000256" key="2">
    <source>
        <dbReference type="ARBA" id="ARBA00007362"/>
    </source>
</evidence>
<comment type="similarity">
    <text evidence="2">Belongs to the EamA transporter family.</text>
</comment>
<comment type="subcellular location">
    <subcellularLocation>
        <location evidence="1">Membrane</location>
        <topology evidence="1">Multi-pass membrane protein</topology>
    </subcellularLocation>
</comment>
<dbReference type="InterPro" id="IPR000620">
    <property type="entry name" value="EamA_dom"/>
</dbReference>
<keyword evidence="3 6" id="KW-0812">Transmembrane</keyword>
<dbReference type="PANTHER" id="PTHR32322:SF2">
    <property type="entry name" value="EAMA DOMAIN-CONTAINING PROTEIN"/>
    <property type="match status" value="1"/>
</dbReference>
<dbReference type="Pfam" id="PF00892">
    <property type="entry name" value="EamA"/>
    <property type="match status" value="2"/>
</dbReference>